<protein>
    <submittedName>
        <fullName evidence="2">Uncharacterized protein</fullName>
    </submittedName>
</protein>
<dbReference type="KEGG" id="amn:RAM_27460"/>
<feature type="region of interest" description="Disordered" evidence="1">
    <location>
        <begin position="37"/>
        <end position="59"/>
    </location>
</feature>
<sequence>MARLQRTAGNEAVAAMVRGASEARHQPAAVQRYEAFEHATEGDRTPGSRTATAGESDDLLYPHPGVRLTSGEIDALADMYGSPDDLFSASPDEIRAVVALVHRQQARPGSVQESEWDAATGGRYTRLNLRNAAHFGPSNSALVPVPAGASPSSVDNRENFRRYYSETIINASEAFHHLGLPSAEHTQRFLSRATISAGFAEHYLLDAFSAGHLFNKEDFTALAQRNLNALPRSQQQALLHRVGHGVLANPGARALLGQYEAVELTFGFLPRPNFDNETAFNTLLERLYDDPDGRQAVLSALVKVVHDRLDHNDAGGGAIGVPVENNLGAWVLSGDKTLATSPQTQQMIERAITEFRTRMQPYFAGPTPPGTGSGYAPGSEEVIAFFPRTTADSTRMIAQLIRDVTNPAGGMANALVSIIIEELPSLLEGLVRHGDIHRA</sequence>
<accession>A0A9R0P0H8</accession>
<gene>
    <name evidence="2" type="ordered locus">RAM_27460</name>
</gene>
<feature type="compositionally biased region" description="Basic and acidic residues" evidence="1">
    <location>
        <begin position="37"/>
        <end position="46"/>
    </location>
</feature>
<dbReference type="AlphaFoldDB" id="A0A9R0P0H8"/>
<keyword evidence="3" id="KW-1185">Reference proteome</keyword>
<organism evidence="2 3">
    <name type="scientific">Amycolatopsis mediterranei (strain S699)</name>
    <name type="common">Nocardia mediterranei</name>
    <dbReference type="NCBI Taxonomy" id="713604"/>
    <lineage>
        <taxon>Bacteria</taxon>
        <taxon>Bacillati</taxon>
        <taxon>Actinomycetota</taxon>
        <taxon>Actinomycetes</taxon>
        <taxon>Pseudonocardiales</taxon>
        <taxon>Pseudonocardiaceae</taxon>
        <taxon>Amycolatopsis</taxon>
    </lineage>
</organism>
<evidence type="ECO:0000313" key="2">
    <source>
        <dbReference type="EMBL" id="AEK43969.1"/>
    </source>
</evidence>
<evidence type="ECO:0000313" key="3">
    <source>
        <dbReference type="Proteomes" id="UP000006138"/>
    </source>
</evidence>
<proteinExistence type="predicted"/>
<dbReference type="EMBL" id="CP002896">
    <property type="protein sequence ID" value="AEK43969.1"/>
    <property type="molecule type" value="Genomic_DNA"/>
</dbReference>
<dbReference type="Proteomes" id="UP000006138">
    <property type="component" value="Chromosome"/>
</dbReference>
<evidence type="ECO:0000256" key="1">
    <source>
        <dbReference type="SAM" id="MobiDB-lite"/>
    </source>
</evidence>
<reference evidence="2 3" key="1">
    <citation type="journal article" date="2011" name="J. Bacteriol.">
        <title>Whole genome sequence of the rifamycin B-producing strain Amycolatopsis mediterranei S699.</title>
        <authorList>
            <person name="Verma M."/>
            <person name="Kaur J."/>
            <person name="Kumar M."/>
            <person name="Kumari K."/>
            <person name="Saxena A."/>
            <person name="Anand S."/>
            <person name="Nigam A."/>
            <person name="Ravi V."/>
            <person name="Raghuvanshi S."/>
            <person name="Khurana P."/>
            <person name="Tyagi A.K."/>
            <person name="Khurana J.P."/>
            <person name="Lal R."/>
        </authorList>
    </citation>
    <scope>NUCLEOTIDE SEQUENCE [LARGE SCALE GENOMIC DNA]</scope>
    <source>
        <strain evidence="2 3">S699</strain>
    </source>
</reference>
<name>A0A9R0P0H8_AMYMS</name>